<evidence type="ECO:0000313" key="9">
    <source>
        <dbReference type="Proteomes" id="UP000039217"/>
    </source>
</evidence>
<organism evidence="4 9">
    <name type="scientific">Mycobacterium tuberculosis</name>
    <dbReference type="NCBI Taxonomy" id="1773"/>
    <lineage>
        <taxon>Bacteria</taxon>
        <taxon>Bacillati</taxon>
        <taxon>Actinomycetota</taxon>
        <taxon>Actinomycetes</taxon>
        <taxon>Mycobacteriales</taxon>
        <taxon>Mycobacteriaceae</taxon>
        <taxon>Mycobacterium</taxon>
        <taxon>Mycobacterium tuberculosis complex</taxon>
    </lineage>
</organism>
<evidence type="ECO:0000313" key="13">
    <source>
        <dbReference type="Proteomes" id="UP000048289"/>
    </source>
</evidence>
<evidence type="ECO:0000313" key="12">
    <source>
        <dbReference type="Proteomes" id="UP000046947"/>
    </source>
</evidence>
<evidence type="ECO:0000256" key="1">
    <source>
        <dbReference type="SAM" id="Phobius"/>
    </source>
</evidence>
<proteinExistence type="predicted"/>
<dbReference type="EMBL" id="CFOH01001278">
    <property type="protein sequence ID" value="CFE82694.1"/>
    <property type="molecule type" value="Genomic_DNA"/>
</dbReference>
<evidence type="ECO:0000313" key="3">
    <source>
        <dbReference type="EMBL" id="CFE82694.1"/>
    </source>
</evidence>
<evidence type="ECO:0000313" key="11">
    <source>
        <dbReference type="Proteomes" id="UP000045842"/>
    </source>
</evidence>
<protein>
    <submittedName>
        <fullName evidence="4">Uncharacterized protein</fullName>
    </submittedName>
</protein>
<dbReference type="EMBL" id="CFOE01001098">
    <property type="protein sequence ID" value="CFE48127.1"/>
    <property type="molecule type" value="Genomic_DNA"/>
</dbReference>
<keyword evidence="1" id="KW-1133">Transmembrane helix</keyword>
<keyword evidence="1" id="KW-0812">Transmembrane</keyword>
<feature type="transmembrane region" description="Helical" evidence="1">
    <location>
        <begin position="89"/>
        <end position="109"/>
    </location>
</feature>
<reference evidence="8 9" key="1">
    <citation type="submission" date="2015-03" db="EMBL/GenBank/DDBJ databases">
        <authorList>
            <consortium name="Pathogen Informatics"/>
        </authorList>
    </citation>
    <scope>NUCLEOTIDE SEQUENCE [LARGE SCALE GENOMIC DNA]</scope>
    <source>
        <strain evidence="4 9">D00501624</strain>
        <strain evidence="5 11">G09801536</strain>
        <strain evidence="2 13">G09901357</strain>
        <strain evidence="3 12">H09601792</strain>
        <strain evidence="6 10">M09401471</strain>
        <strain evidence="8">N09902308</strain>
    </source>
</reference>
<evidence type="ECO:0000313" key="10">
    <source>
        <dbReference type="Proteomes" id="UP000044938"/>
    </source>
</evidence>
<evidence type="ECO:0000313" key="8">
    <source>
        <dbReference type="Proteomes" id="UP000039021"/>
    </source>
</evidence>
<evidence type="ECO:0000313" key="7">
    <source>
        <dbReference type="EMBL" id="COY51750.1"/>
    </source>
</evidence>
<dbReference type="EMBL" id="CSBK01001296">
    <property type="protein sequence ID" value="COY51750.1"/>
    <property type="molecule type" value="Genomic_DNA"/>
</dbReference>
<dbReference type="EMBL" id="CSAD01001123">
    <property type="protein sequence ID" value="COW87674.1"/>
    <property type="molecule type" value="Genomic_DNA"/>
</dbReference>
<name>A0A655F4W5_MYCTX</name>
<dbReference type="Proteomes" id="UP000039217">
    <property type="component" value="Unassembled WGS sequence"/>
</dbReference>
<dbReference type="Proteomes" id="UP000048289">
    <property type="component" value="Unassembled WGS sequence"/>
</dbReference>
<dbReference type="AlphaFoldDB" id="A0A655F4W5"/>
<evidence type="ECO:0000313" key="5">
    <source>
        <dbReference type="EMBL" id="COW87674.1"/>
    </source>
</evidence>
<keyword evidence="1" id="KW-0472">Membrane</keyword>
<accession>A0A655F4W5</accession>
<evidence type="ECO:0000313" key="2">
    <source>
        <dbReference type="EMBL" id="CFE48127.1"/>
    </source>
</evidence>
<gene>
    <name evidence="4" type="ORF">ERS007661_02510</name>
    <name evidence="5" type="ORF">ERS007679_04424</name>
    <name evidence="2" type="ORF">ERS007681_04460</name>
    <name evidence="3" type="ORF">ERS007688_04379</name>
    <name evidence="6" type="ORF">ERS007720_04780</name>
    <name evidence="7" type="ORF">ERS007739_02732</name>
</gene>
<evidence type="ECO:0000313" key="6">
    <source>
        <dbReference type="EMBL" id="COX67056.1"/>
    </source>
</evidence>
<dbReference type="EMBL" id="CSAJ01001156">
    <property type="protein sequence ID" value="COX67056.1"/>
    <property type="molecule type" value="Genomic_DNA"/>
</dbReference>
<sequence length="114" mass="11717">MSCTGIPSVITTNSGISASMASMMASLANVGGTKMIDTSAPVFSIASATLPNTGSLISRPPLSSCVTVVPALRAFTPPTICVPARSIRAVWTVASLPVMPCTMTLLSLLRNMDM</sequence>
<dbReference type="Proteomes" id="UP000045842">
    <property type="component" value="Unassembled WGS sequence"/>
</dbReference>
<dbReference type="Proteomes" id="UP000039021">
    <property type="component" value="Unassembled WGS sequence"/>
</dbReference>
<dbReference type="Proteomes" id="UP000046947">
    <property type="component" value="Unassembled WGS sequence"/>
</dbReference>
<evidence type="ECO:0000313" key="4">
    <source>
        <dbReference type="EMBL" id="CNV48692.1"/>
    </source>
</evidence>
<dbReference type="Proteomes" id="UP000044938">
    <property type="component" value="Unassembled WGS sequence"/>
</dbReference>
<reference evidence="7" key="2">
    <citation type="submission" date="2015-03" db="EMBL/GenBank/DDBJ databases">
        <authorList>
            <consortium name="Pathogen Informatics"/>
            <person name="Murphy D."/>
        </authorList>
    </citation>
    <scope>NUCLEOTIDE SEQUENCE</scope>
    <source>
        <strain evidence="7">N09902308</strain>
    </source>
</reference>
<dbReference type="EMBL" id="CQQC01000896">
    <property type="protein sequence ID" value="CNV48692.1"/>
    <property type="molecule type" value="Genomic_DNA"/>
</dbReference>